<protein>
    <submittedName>
        <fullName evidence="3">Uncharacterized protein</fullName>
    </submittedName>
</protein>
<evidence type="ECO:0000313" key="3">
    <source>
        <dbReference type="EMBL" id="KAF5390078.1"/>
    </source>
</evidence>
<evidence type="ECO:0000313" key="4">
    <source>
        <dbReference type="Proteomes" id="UP000518752"/>
    </source>
</evidence>
<evidence type="ECO:0000256" key="2">
    <source>
        <dbReference type="SAM" id="MobiDB-lite"/>
    </source>
</evidence>
<dbReference type="EMBL" id="JAACJN010000017">
    <property type="protein sequence ID" value="KAF5390078.1"/>
    <property type="molecule type" value="Genomic_DNA"/>
</dbReference>
<organism evidence="3 4">
    <name type="scientific">Collybiopsis confluens</name>
    <dbReference type="NCBI Taxonomy" id="2823264"/>
    <lineage>
        <taxon>Eukaryota</taxon>
        <taxon>Fungi</taxon>
        <taxon>Dikarya</taxon>
        <taxon>Basidiomycota</taxon>
        <taxon>Agaricomycotina</taxon>
        <taxon>Agaricomycetes</taxon>
        <taxon>Agaricomycetidae</taxon>
        <taxon>Agaricales</taxon>
        <taxon>Marasmiineae</taxon>
        <taxon>Omphalotaceae</taxon>
        <taxon>Collybiopsis</taxon>
    </lineage>
</organism>
<dbReference type="Proteomes" id="UP000518752">
    <property type="component" value="Unassembled WGS sequence"/>
</dbReference>
<feature type="compositionally biased region" description="Polar residues" evidence="2">
    <location>
        <begin position="88"/>
        <end position="103"/>
    </location>
</feature>
<feature type="region of interest" description="Disordered" evidence="2">
    <location>
        <begin position="29"/>
        <end position="183"/>
    </location>
</feature>
<keyword evidence="4" id="KW-1185">Reference proteome</keyword>
<comment type="caution">
    <text evidence="3">The sequence shown here is derived from an EMBL/GenBank/DDBJ whole genome shotgun (WGS) entry which is preliminary data.</text>
</comment>
<feature type="region of interest" description="Disordered" evidence="2">
    <location>
        <begin position="400"/>
        <end position="434"/>
    </location>
</feature>
<feature type="coiled-coil region" evidence="1">
    <location>
        <begin position="251"/>
        <end position="278"/>
    </location>
</feature>
<evidence type="ECO:0000256" key="1">
    <source>
        <dbReference type="SAM" id="Coils"/>
    </source>
</evidence>
<dbReference type="OrthoDB" id="3222060at2759"/>
<dbReference type="AlphaFoldDB" id="A0A8H5HVA4"/>
<name>A0A8H5HVA4_9AGAR</name>
<sequence length="434" mass="48284">MHSDENVDFFPWLNPNAHVNAMDFKMPEVKEESQSDFSSLLSPPSSPFITDSNPPVTSQSIRQRITKSESPRTRPYPELHRGEDTIGMSGTSGSGYDNWSRPSRGSIERRSSDGDHPLYQTGMYDSPNPGAALHLSRSSSVSSSSLRGAIASGSSGSRYASHSPRQSGTSNMSSMAWHQGSIPLNPTTDLSSYPVGGGDVPYPLPDDSNYVGYTSGTPSSSTNYAYDDTIQNLPSFAPTTTTDSPPHFSAIEDLQRQVEELEYRHRRDKEQIRLLQTQMAGQPSSSTPLPSPSFEASWKARTDARIKQFCSLNRAGNALCAWHDSRRERRIYPPRMAPFGTLNCGCTYEEALFEESLSRHRVGLYLPGDSVRMDPALRNPLLKLLQERYSYRDGDFERDPATGNWLPGEGPGFWEQQAASGVNPRRQHRDQQHR</sequence>
<proteinExistence type="predicted"/>
<feature type="compositionally biased region" description="Basic and acidic residues" evidence="2">
    <location>
        <begin position="106"/>
        <end position="116"/>
    </location>
</feature>
<gene>
    <name evidence="3" type="ORF">D9757_003754</name>
</gene>
<accession>A0A8H5HVA4</accession>
<reference evidence="3 4" key="1">
    <citation type="journal article" date="2020" name="ISME J.">
        <title>Uncovering the hidden diversity of litter-decomposition mechanisms in mushroom-forming fungi.</title>
        <authorList>
            <person name="Floudas D."/>
            <person name="Bentzer J."/>
            <person name="Ahren D."/>
            <person name="Johansson T."/>
            <person name="Persson P."/>
            <person name="Tunlid A."/>
        </authorList>
    </citation>
    <scope>NUCLEOTIDE SEQUENCE [LARGE SCALE GENOMIC DNA]</scope>
    <source>
        <strain evidence="3 4">CBS 406.79</strain>
    </source>
</reference>
<feature type="compositionally biased region" description="Polar residues" evidence="2">
    <location>
        <begin position="48"/>
        <end position="63"/>
    </location>
</feature>
<keyword evidence="1" id="KW-0175">Coiled coil</keyword>
<feature type="compositionally biased region" description="Basic and acidic residues" evidence="2">
    <location>
        <begin position="66"/>
        <end position="84"/>
    </location>
</feature>
<feature type="compositionally biased region" description="Low complexity" evidence="2">
    <location>
        <begin position="131"/>
        <end position="163"/>
    </location>
</feature>
<feature type="compositionally biased region" description="Polar residues" evidence="2">
    <location>
        <begin position="164"/>
        <end position="183"/>
    </location>
</feature>